<organism evidence="15 16">
    <name type="scientific">Ridgeia piscesae</name>
    <name type="common">Tubeworm</name>
    <dbReference type="NCBI Taxonomy" id="27915"/>
    <lineage>
        <taxon>Eukaryota</taxon>
        <taxon>Metazoa</taxon>
        <taxon>Spiralia</taxon>
        <taxon>Lophotrochozoa</taxon>
        <taxon>Annelida</taxon>
        <taxon>Polychaeta</taxon>
        <taxon>Sedentaria</taxon>
        <taxon>Canalipalpata</taxon>
        <taxon>Sabellida</taxon>
        <taxon>Siboglinidae</taxon>
        <taxon>Ridgeia</taxon>
    </lineage>
</organism>
<accession>A0AAD9P405</accession>
<evidence type="ECO:0000256" key="11">
    <source>
        <dbReference type="ARBA" id="ARBA00093619"/>
    </source>
</evidence>
<evidence type="ECO:0000256" key="2">
    <source>
        <dbReference type="ARBA" id="ARBA00022692"/>
    </source>
</evidence>
<dbReference type="AlphaFoldDB" id="A0AAD9P405"/>
<evidence type="ECO:0000256" key="14">
    <source>
        <dbReference type="SAM" id="Phobius"/>
    </source>
</evidence>
<dbReference type="GO" id="GO:0042765">
    <property type="term" value="C:GPI-anchor transamidase complex"/>
    <property type="evidence" value="ECO:0007669"/>
    <property type="project" value="InterPro"/>
</dbReference>
<feature type="transmembrane region" description="Helical" evidence="14">
    <location>
        <begin position="628"/>
        <end position="651"/>
    </location>
</feature>
<dbReference type="Gene3D" id="3.40.630.10">
    <property type="entry name" value="Zn peptidases"/>
    <property type="match status" value="1"/>
</dbReference>
<evidence type="ECO:0000313" key="16">
    <source>
        <dbReference type="Proteomes" id="UP001209878"/>
    </source>
</evidence>
<reference evidence="15" key="1">
    <citation type="journal article" date="2023" name="Mol. Biol. Evol.">
        <title>Third-Generation Sequencing Reveals the Adaptive Role of the Epigenome in Three Deep-Sea Polychaetes.</title>
        <authorList>
            <person name="Perez M."/>
            <person name="Aroh O."/>
            <person name="Sun Y."/>
            <person name="Lan Y."/>
            <person name="Juniper S.K."/>
            <person name="Young C.R."/>
            <person name="Angers B."/>
            <person name="Qian P.Y."/>
        </authorList>
    </citation>
    <scope>NUCLEOTIDE SEQUENCE</scope>
    <source>
        <strain evidence="15">R07B-5</strain>
    </source>
</reference>
<dbReference type="PIRSF" id="PIRSF036762">
    <property type="entry name" value="GAA1"/>
    <property type="match status" value="1"/>
</dbReference>
<evidence type="ECO:0000256" key="7">
    <source>
        <dbReference type="ARBA" id="ARBA00023180"/>
    </source>
</evidence>
<evidence type="ECO:0000256" key="10">
    <source>
        <dbReference type="ARBA" id="ARBA00093557"/>
    </source>
</evidence>
<keyword evidence="7" id="KW-0325">Glycoprotein</keyword>
<comment type="subunit">
    <text evidence="10">Heteropentamer. Part of the GPI-anchor transamidase complex, consisting of PIGK, PIGT, PIGS, PIGU and GAA1. Interacts with PIGK.</text>
</comment>
<comment type="function">
    <text evidence="9">Component of the glycosylphosphatidylinositol-anchor (GPI-anchor) transamidase (GPI-T) complex that catalyzes the formation of the linkage between a proprotein and a GPI-anchor and participates in GPI anchored protein biosynthesis. Binds GPI-anchor.</text>
</comment>
<evidence type="ECO:0000256" key="5">
    <source>
        <dbReference type="ARBA" id="ARBA00023136"/>
    </source>
</evidence>
<dbReference type="FunFam" id="3.40.630.10:FF:000047">
    <property type="entry name" value="Glycosylphosphatidylinositol anchor attachment 1 protein"/>
    <property type="match status" value="1"/>
</dbReference>
<name>A0AAD9P405_RIDPI</name>
<evidence type="ECO:0000313" key="15">
    <source>
        <dbReference type="EMBL" id="KAK2187644.1"/>
    </source>
</evidence>
<dbReference type="InterPro" id="IPR007246">
    <property type="entry name" value="Gaa1"/>
</dbReference>
<dbReference type="GO" id="GO:0016255">
    <property type="term" value="P:attachment of GPI anchor to protein"/>
    <property type="evidence" value="ECO:0007669"/>
    <property type="project" value="TreeGrafter"/>
</dbReference>
<dbReference type="EMBL" id="JAODUO010000159">
    <property type="protein sequence ID" value="KAK2187644.1"/>
    <property type="molecule type" value="Genomic_DNA"/>
</dbReference>
<keyword evidence="6" id="KW-1015">Disulfide bond</keyword>
<feature type="transmembrane region" description="Helical" evidence="14">
    <location>
        <begin position="571"/>
        <end position="592"/>
    </location>
</feature>
<proteinExistence type="predicted"/>
<feature type="region of interest" description="Disordered" evidence="13">
    <location>
        <begin position="413"/>
        <end position="441"/>
    </location>
</feature>
<evidence type="ECO:0000256" key="13">
    <source>
        <dbReference type="SAM" id="MobiDB-lite"/>
    </source>
</evidence>
<comment type="caution">
    <text evidence="15">The sequence shown here is derived from an EMBL/GenBank/DDBJ whole genome shotgun (WGS) entry which is preliminary data.</text>
</comment>
<keyword evidence="3" id="KW-0256">Endoplasmic reticulum</keyword>
<dbReference type="Pfam" id="PF04114">
    <property type="entry name" value="Gaa1"/>
    <property type="match status" value="1"/>
</dbReference>
<evidence type="ECO:0000256" key="4">
    <source>
        <dbReference type="ARBA" id="ARBA00022989"/>
    </source>
</evidence>
<dbReference type="Proteomes" id="UP001209878">
    <property type="component" value="Unassembled WGS sequence"/>
</dbReference>
<gene>
    <name evidence="15" type="ORF">NP493_159g04034</name>
</gene>
<sequence length="656" mass="73121">MGLLSNPKTRQKLMNVILRYNNKLCFVCYVVGLCWFLALAYTPFNAKTYFSENALLPGLVKSNAHSDSGAGNYLRNLKDELRLSKETRKQQSIPSSWLEAQLRQLGLDTYVQNFTFKYPVGILKGHAYQGQNVYGILRAPKTASTEAIVLTAPFRPGGSPRDSTSAGIALMLHLAKSFRRHTYWAKDIIFLITEHEEIGIQAWLNAYHHSHNDYVLAGELQGRSGSLQAALCLEIAHEEITRFNIKLEGLNGQLPNLDLVNTAMQLCRDQGMQPTLQKQTDYWDPKSYEGFERALKTMLLMMWNMAHGTPTGNHGLFHQYNVEAVTLQSVRIKNSRRYFSFSQMSSVVEGIFRSLNNLLERFHQSFFFYLLPATNRYVSIGLYMPPFAVLALPVLFKAVALWISVSLDASSQASEETETEGKEKPSQAEGDPTEQTPHAEDAQEPGVTLMSVFPTCVLCLGFGLSAHQAPYYFIEAARGFGMTPSEGLALGAVSVHLVAMAAPWLLQRKATEEGDSGGPNWQLLKSVSLLAFGIVLAAISSLNIAMSFFLAVVWVPVILLVRPTHSRVVNLVQFLLLLLVSPLGLVYIGSVVNEVVVEKVTDAAVLLPRAWESTQAALLMSLINNNLFANWTFSLVSLVIFPTWLMFWSLLWTKPL</sequence>
<dbReference type="SUPFAM" id="SSF53187">
    <property type="entry name" value="Zn-dependent exopeptidases"/>
    <property type="match status" value="1"/>
</dbReference>
<keyword evidence="2 14" id="KW-0812">Transmembrane</keyword>
<evidence type="ECO:0000256" key="8">
    <source>
        <dbReference type="ARBA" id="ARBA00083563"/>
    </source>
</evidence>
<feature type="transmembrane region" description="Helical" evidence="14">
    <location>
        <begin position="526"/>
        <end position="559"/>
    </location>
</feature>
<evidence type="ECO:0000256" key="12">
    <source>
        <dbReference type="ARBA" id="ARBA00093661"/>
    </source>
</evidence>
<dbReference type="PANTHER" id="PTHR13304">
    <property type="entry name" value="GLYCOSYLPHOSPHATIDYLINOSITOL ANCHOR ATTACHMENT 1 PROTEIN"/>
    <property type="match status" value="1"/>
</dbReference>
<comment type="subcellular location">
    <subcellularLocation>
        <location evidence="1">Endoplasmic reticulum membrane</location>
        <topology evidence="1">Multi-pass membrane protein</topology>
    </subcellularLocation>
</comment>
<evidence type="ECO:0000256" key="3">
    <source>
        <dbReference type="ARBA" id="ARBA00022824"/>
    </source>
</evidence>
<dbReference type="PANTHER" id="PTHR13304:SF0">
    <property type="entry name" value="GLYCOSYLPHOSPHATIDYLINOSITOL ANCHOR ATTACHMENT 1 PROTEIN"/>
    <property type="match status" value="1"/>
</dbReference>
<keyword evidence="4 14" id="KW-1133">Transmembrane helix</keyword>
<evidence type="ECO:0000256" key="9">
    <source>
        <dbReference type="ARBA" id="ARBA00093336"/>
    </source>
</evidence>
<keyword evidence="16" id="KW-1185">Reference proteome</keyword>
<protein>
    <recommendedName>
        <fullName evidence="11">GPI-anchor transamidase component GPAA1</fullName>
    </recommendedName>
    <alternativeName>
        <fullName evidence="8">GAA1 protein homolog</fullName>
    </alternativeName>
    <alternativeName>
        <fullName evidence="12">Glycosylphosphatidylinositol anchor attachment 1 protein</fullName>
    </alternativeName>
</protein>
<keyword evidence="5 14" id="KW-0472">Membrane</keyword>
<evidence type="ECO:0000256" key="6">
    <source>
        <dbReference type="ARBA" id="ARBA00023157"/>
    </source>
</evidence>
<evidence type="ECO:0000256" key="1">
    <source>
        <dbReference type="ARBA" id="ARBA00004477"/>
    </source>
</evidence>